<name>A0A397SDD4_9GLOM</name>
<dbReference type="GO" id="GO:0006357">
    <property type="term" value="P:regulation of transcription by RNA polymerase II"/>
    <property type="evidence" value="ECO:0007669"/>
    <property type="project" value="InterPro"/>
</dbReference>
<evidence type="ECO:0000256" key="5">
    <source>
        <dbReference type="ARBA" id="ARBA00023163"/>
    </source>
</evidence>
<comment type="function">
    <text evidence="7">Component of the Mediator complex, a coactivator involved in the regulated transcription of nearly all RNA polymerase II-dependent genes. Mediator functions as a bridge to convey information from gene-specific regulatory proteins to the basal RNA polymerase II transcription machinery. Mediator is recruited to promoters by direct interactions with regulatory proteins and serves as a scaffold for the assembly of a functional preinitiation complex with RNA polymerase II and the general transcription factors.</text>
</comment>
<evidence type="ECO:0000256" key="2">
    <source>
        <dbReference type="ARBA" id="ARBA00008089"/>
    </source>
</evidence>
<evidence type="ECO:0000313" key="9">
    <source>
        <dbReference type="Proteomes" id="UP000265703"/>
    </source>
</evidence>
<keyword evidence="4 7" id="KW-0010">Activator</keyword>
<comment type="subunit">
    <text evidence="7">Component of the Mediator complex.</text>
</comment>
<protein>
    <recommendedName>
        <fullName evidence="7">Mediator of RNA polymerase II transcription subunit 9</fullName>
    </recommendedName>
    <alternativeName>
        <fullName evidence="7">Mediator complex subunit 9</fullName>
    </alternativeName>
</protein>
<comment type="similarity">
    <text evidence="2 7">Belongs to the Mediator complex subunit 9 family.</text>
</comment>
<dbReference type="InterPro" id="IPR011425">
    <property type="entry name" value="Med9"/>
</dbReference>
<dbReference type="AlphaFoldDB" id="A0A397SDD4"/>
<accession>A0A397SDD4</accession>
<gene>
    <name evidence="7" type="primary">MED9</name>
    <name evidence="8" type="ORF">C1645_744081</name>
</gene>
<comment type="subcellular location">
    <subcellularLocation>
        <location evidence="1 7">Nucleus</location>
    </subcellularLocation>
</comment>
<dbReference type="Pfam" id="PF07544">
    <property type="entry name" value="Med9"/>
    <property type="match status" value="1"/>
</dbReference>
<evidence type="ECO:0000256" key="4">
    <source>
        <dbReference type="ARBA" id="ARBA00023159"/>
    </source>
</evidence>
<evidence type="ECO:0000313" key="8">
    <source>
        <dbReference type="EMBL" id="RIA82017.1"/>
    </source>
</evidence>
<sequence length="162" mass="18708">MQSYTSFDSTLLATPGSSFVLSQSQPQTPVTATGSTFEIDRFPREEFSFLPHIIQILDKVETGKNEQEIRAMMRKLKEKIHRCQKILDDLPGADLSRERQEKLRNEDKEILEKKKKRRRRYLGLQIFQTAATICYNNQSNPINPDTTTIIPTEDNQMDTTEG</sequence>
<dbReference type="GO" id="GO:0016592">
    <property type="term" value="C:mediator complex"/>
    <property type="evidence" value="ECO:0007669"/>
    <property type="project" value="InterPro"/>
</dbReference>
<keyword evidence="5 7" id="KW-0804">Transcription</keyword>
<keyword evidence="6 7" id="KW-0539">Nucleus</keyword>
<dbReference type="Proteomes" id="UP000265703">
    <property type="component" value="Unassembled WGS sequence"/>
</dbReference>
<comment type="caution">
    <text evidence="8">The sequence shown here is derived from an EMBL/GenBank/DDBJ whole genome shotgun (WGS) entry which is preliminary data.</text>
</comment>
<evidence type="ECO:0000256" key="6">
    <source>
        <dbReference type="ARBA" id="ARBA00023242"/>
    </source>
</evidence>
<evidence type="ECO:0000256" key="3">
    <source>
        <dbReference type="ARBA" id="ARBA00023015"/>
    </source>
</evidence>
<keyword evidence="3 7" id="KW-0805">Transcription regulation</keyword>
<proteinExistence type="inferred from homology"/>
<dbReference type="GO" id="GO:0003712">
    <property type="term" value="F:transcription coregulator activity"/>
    <property type="evidence" value="ECO:0007669"/>
    <property type="project" value="InterPro"/>
</dbReference>
<reference evidence="8 9" key="1">
    <citation type="submission" date="2018-06" db="EMBL/GenBank/DDBJ databases">
        <title>Comparative genomics reveals the genomic features of Rhizophagus irregularis, R. cerebriforme, R. diaphanum and Gigaspora rosea, and their symbiotic lifestyle signature.</title>
        <authorList>
            <person name="Morin E."/>
            <person name="San Clemente H."/>
            <person name="Chen E.C.H."/>
            <person name="De La Providencia I."/>
            <person name="Hainaut M."/>
            <person name="Kuo A."/>
            <person name="Kohler A."/>
            <person name="Murat C."/>
            <person name="Tang N."/>
            <person name="Roy S."/>
            <person name="Loubradou J."/>
            <person name="Henrissat B."/>
            <person name="Grigoriev I.V."/>
            <person name="Corradi N."/>
            <person name="Roux C."/>
            <person name="Martin F.M."/>
        </authorList>
    </citation>
    <scope>NUCLEOTIDE SEQUENCE [LARGE SCALE GENOMIC DNA]</scope>
    <source>
        <strain evidence="8 9">DAOM 227022</strain>
    </source>
</reference>
<dbReference type="OrthoDB" id="5528926at2759"/>
<dbReference type="EMBL" id="QKYT01000713">
    <property type="protein sequence ID" value="RIA82017.1"/>
    <property type="molecule type" value="Genomic_DNA"/>
</dbReference>
<keyword evidence="9" id="KW-1185">Reference proteome</keyword>
<evidence type="ECO:0000256" key="7">
    <source>
        <dbReference type="RuleBase" id="RU364145"/>
    </source>
</evidence>
<organism evidence="8 9">
    <name type="scientific">Glomus cerebriforme</name>
    <dbReference type="NCBI Taxonomy" id="658196"/>
    <lineage>
        <taxon>Eukaryota</taxon>
        <taxon>Fungi</taxon>
        <taxon>Fungi incertae sedis</taxon>
        <taxon>Mucoromycota</taxon>
        <taxon>Glomeromycotina</taxon>
        <taxon>Glomeromycetes</taxon>
        <taxon>Glomerales</taxon>
        <taxon>Glomeraceae</taxon>
        <taxon>Glomus</taxon>
    </lineage>
</organism>
<evidence type="ECO:0000256" key="1">
    <source>
        <dbReference type="ARBA" id="ARBA00004123"/>
    </source>
</evidence>